<dbReference type="PANTHER" id="PTHR24373:SF97">
    <property type="entry name" value="LEUCINE-RICH REPEAT NEURONAL PROTEIN 1"/>
    <property type="match status" value="1"/>
</dbReference>
<sequence length="285" mass="32491">MKEVIFVIICFLAKISFIGLALSFEHHCPTLCRSTTVDCNDLGLSLLPDGLPLETQVLLLQTNNIVKLENTLDYLENITEIDLSQNNITSLDEVHLGSLPQLLSFHLEENMIQVLGGNCVPTLPNLQEFYINHNFIFSINSEAFLGLERLVRLHLNSNRLTTINGQWFRHLIQRGDFVNMVHLKELGINSMPQLVSIDSFALSNLPELTKIEATNNPKLSYIHPKAFNKLPKLETLMLNSNALSALHRSNIECYCFACNVPQCDIKLIYMHLLKYRCFYCFNKIP</sequence>
<dbReference type="Proteomes" id="UP000261520">
    <property type="component" value="Unplaced"/>
</dbReference>
<dbReference type="Pfam" id="PF13855">
    <property type="entry name" value="LRR_8"/>
    <property type="match status" value="3"/>
</dbReference>
<keyword evidence="3" id="KW-0677">Repeat</keyword>
<dbReference type="InterPro" id="IPR032675">
    <property type="entry name" value="LRR_dom_sf"/>
</dbReference>
<protein>
    <recommendedName>
        <fullName evidence="7">LRRNT domain-containing protein</fullName>
    </recommendedName>
</protein>
<accession>A0A3B3ZAY8</accession>
<keyword evidence="2 4" id="KW-0732">Signal</keyword>
<evidence type="ECO:0000256" key="2">
    <source>
        <dbReference type="ARBA" id="ARBA00022729"/>
    </source>
</evidence>
<evidence type="ECO:0000313" key="5">
    <source>
        <dbReference type="Ensembl" id="ENSPMGP00000001770.1"/>
    </source>
</evidence>
<dbReference type="AlphaFoldDB" id="A0A3B3ZAY8"/>
<keyword evidence="1" id="KW-0433">Leucine-rich repeat</keyword>
<dbReference type="GO" id="GO:0005615">
    <property type="term" value="C:extracellular space"/>
    <property type="evidence" value="ECO:0007669"/>
    <property type="project" value="TreeGrafter"/>
</dbReference>
<dbReference type="SMART" id="SM00369">
    <property type="entry name" value="LRR_TYP"/>
    <property type="match status" value="6"/>
</dbReference>
<evidence type="ECO:0008006" key="7">
    <source>
        <dbReference type="Google" id="ProtNLM"/>
    </source>
</evidence>
<dbReference type="Gene3D" id="3.80.10.10">
    <property type="entry name" value="Ribonuclease Inhibitor"/>
    <property type="match status" value="2"/>
</dbReference>
<dbReference type="GO" id="GO:0031012">
    <property type="term" value="C:extracellular matrix"/>
    <property type="evidence" value="ECO:0007669"/>
    <property type="project" value="TreeGrafter"/>
</dbReference>
<reference evidence="5" key="1">
    <citation type="submission" date="2025-08" db="UniProtKB">
        <authorList>
            <consortium name="Ensembl"/>
        </authorList>
    </citation>
    <scope>IDENTIFICATION</scope>
</reference>
<reference evidence="5" key="2">
    <citation type="submission" date="2025-09" db="UniProtKB">
        <authorList>
            <consortium name="Ensembl"/>
        </authorList>
    </citation>
    <scope>IDENTIFICATION</scope>
</reference>
<evidence type="ECO:0000256" key="4">
    <source>
        <dbReference type="SAM" id="SignalP"/>
    </source>
</evidence>
<dbReference type="SUPFAM" id="SSF52058">
    <property type="entry name" value="L domain-like"/>
    <property type="match status" value="1"/>
</dbReference>
<dbReference type="Ensembl" id="ENSPMGT00000001886.1">
    <property type="protein sequence ID" value="ENSPMGP00000001770.1"/>
    <property type="gene ID" value="ENSPMGG00000001588.1"/>
</dbReference>
<proteinExistence type="predicted"/>
<name>A0A3B3ZAY8_9GOBI</name>
<keyword evidence="6" id="KW-1185">Reference proteome</keyword>
<dbReference type="InterPro" id="IPR050328">
    <property type="entry name" value="Dev_Immune_Receptor"/>
</dbReference>
<feature type="signal peptide" evidence="4">
    <location>
        <begin position="1"/>
        <end position="23"/>
    </location>
</feature>
<evidence type="ECO:0000313" key="6">
    <source>
        <dbReference type="Proteomes" id="UP000261520"/>
    </source>
</evidence>
<dbReference type="PANTHER" id="PTHR24373">
    <property type="entry name" value="SLIT RELATED LEUCINE-RICH REPEAT NEURONAL PROTEIN"/>
    <property type="match status" value="1"/>
</dbReference>
<feature type="chain" id="PRO_5017478745" description="LRRNT domain-containing protein" evidence="4">
    <location>
        <begin position="24"/>
        <end position="285"/>
    </location>
</feature>
<dbReference type="STRING" id="409849.ENSPMGP00000001770"/>
<dbReference type="InterPro" id="IPR001611">
    <property type="entry name" value="Leu-rich_rpt"/>
</dbReference>
<dbReference type="InterPro" id="IPR003591">
    <property type="entry name" value="Leu-rich_rpt_typical-subtyp"/>
</dbReference>
<organism evidence="5 6">
    <name type="scientific">Periophthalmus magnuspinnatus</name>
    <dbReference type="NCBI Taxonomy" id="409849"/>
    <lineage>
        <taxon>Eukaryota</taxon>
        <taxon>Metazoa</taxon>
        <taxon>Chordata</taxon>
        <taxon>Craniata</taxon>
        <taxon>Vertebrata</taxon>
        <taxon>Euteleostomi</taxon>
        <taxon>Actinopterygii</taxon>
        <taxon>Neopterygii</taxon>
        <taxon>Teleostei</taxon>
        <taxon>Neoteleostei</taxon>
        <taxon>Acanthomorphata</taxon>
        <taxon>Gobiaria</taxon>
        <taxon>Gobiiformes</taxon>
        <taxon>Gobioidei</taxon>
        <taxon>Gobiidae</taxon>
        <taxon>Oxudercinae</taxon>
        <taxon>Periophthalmus</taxon>
    </lineage>
</organism>
<evidence type="ECO:0000256" key="1">
    <source>
        <dbReference type="ARBA" id="ARBA00022614"/>
    </source>
</evidence>
<evidence type="ECO:0000256" key="3">
    <source>
        <dbReference type="ARBA" id="ARBA00022737"/>
    </source>
</evidence>